<evidence type="ECO:0000256" key="2">
    <source>
        <dbReference type="ARBA" id="ARBA00022801"/>
    </source>
</evidence>
<dbReference type="PRINTS" id="PR00502">
    <property type="entry name" value="NUDIXFAMILY"/>
</dbReference>
<sequence>MEEIKAEGRTGYKFPINCTNMEEHHQEIINTYGNKIRVRVCGLLFRNSDILLVKHLTIGKNIFFYAPPGGGIDFGESAEESLIREFHEETGLKVRIKSFLLTHEYLEPPLHAIELFFEVEEIGGTLSLGKDPEMGLDNQIIKEVKFWSLLEIKKNDAGLFHNIFRLAKTKSELLNLKGYFLHKGND</sequence>
<dbReference type="Gene3D" id="3.90.79.10">
    <property type="entry name" value="Nucleoside Triphosphate Pyrophosphohydrolase"/>
    <property type="match status" value="1"/>
</dbReference>
<dbReference type="eggNOG" id="COG1051">
    <property type="taxonomic scope" value="Bacteria"/>
</dbReference>
<dbReference type="SUPFAM" id="SSF55811">
    <property type="entry name" value="Nudix"/>
    <property type="match status" value="1"/>
</dbReference>
<dbReference type="PANTHER" id="PTHR43046">
    <property type="entry name" value="GDP-MANNOSE MANNOSYL HYDROLASE"/>
    <property type="match status" value="1"/>
</dbReference>
<keyword evidence="2 4" id="KW-0378">Hydrolase</keyword>
<evidence type="ECO:0000313" key="5">
    <source>
        <dbReference type="Proteomes" id="UP000030185"/>
    </source>
</evidence>
<comment type="caution">
    <text evidence="4">The sequence shown here is derived from an EMBL/GenBank/DDBJ whole genome shotgun (WGS) entry which is preliminary data.</text>
</comment>
<dbReference type="PROSITE" id="PS51462">
    <property type="entry name" value="NUDIX"/>
    <property type="match status" value="1"/>
</dbReference>
<organism evidence="4 5">
    <name type="scientific">Sporocytophaga myxococcoides</name>
    <dbReference type="NCBI Taxonomy" id="153721"/>
    <lineage>
        <taxon>Bacteria</taxon>
        <taxon>Pseudomonadati</taxon>
        <taxon>Bacteroidota</taxon>
        <taxon>Cytophagia</taxon>
        <taxon>Cytophagales</taxon>
        <taxon>Cytophagaceae</taxon>
        <taxon>Sporocytophaga</taxon>
    </lineage>
</organism>
<dbReference type="InterPro" id="IPR000086">
    <property type="entry name" value="NUDIX_hydrolase_dom"/>
</dbReference>
<dbReference type="GO" id="GO:0016787">
    <property type="term" value="F:hydrolase activity"/>
    <property type="evidence" value="ECO:0007669"/>
    <property type="project" value="UniProtKB-KW"/>
</dbReference>
<evidence type="ECO:0000256" key="1">
    <source>
        <dbReference type="ARBA" id="ARBA00001946"/>
    </source>
</evidence>
<gene>
    <name evidence="4" type="ORF">MYP_518</name>
</gene>
<dbReference type="EMBL" id="BBLT01000001">
    <property type="protein sequence ID" value="GAL83292.1"/>
    <property type="molecule type" value="Genomic_DNA"/>
</dbReference>
<dbReference type="PANTHER" id="PTHR43046:SF14">
    <property type="entry name" value="MUTT_NUDIX FAMILY PROTEIN"/>
    <property type="match status" value="1"/>
</dbReference>
<keyword evidence="5" id="KW-1185">Reference proteome</keyword>
<accession>A0A098LA58</accession>
<evidence type="ECO:0000313" key="4">
    <source>
        <dbReference type="EMBL" id="GAL83292.1"/>
    </source>
</evidence>
<dbReference type="Pfam" id="PF00293">
    <property type="entry name" value="NUDIX"/>
    <property type="match status" value="1"/>
</dbReference>
<dbReference type="Proteomes" id="UP000030185">
    <property type="component" value="Unassembled WGS sequence"/>
</dbReference>
<protein>
    <submittedName>
        <fullName evidence="4">NUDIX hydrolase</fullName>
    </submittedName>
</protein>
<reference evidence="4 5" key="1">
    <citation type="submission" date="2014-09" db="EMBL/GenBank/DDBJ databases">
        <title>Sporocytophaga myxococcoides PG-01 genome sequencing.</title>
        <authorList>
            <person name="Liu L."/>
            <person name="Gao P.J."/>
            <person name="Chen G.J."/>
            <person name="Wang L.S."/>
        </authorList>
    </citation>
    <scope>NUCLEOTIDE SEQUENCE [LARGE SCALE GENOMIC DNA]</scope>
    <source>
        <strain evidence="4 5">PG-01</strain>
    </source>
</reference>
<dbReference type="InterPro" id="IPR020476">
    <property type="entry name" value="Nudix_hydrolase"/>
</dbReference>
<dbReference type="STRING" id="153721.MYP_518"/>
<dbReference type="AlphaFoldDB" id="A0A098LA58"/>
<evidence type="ECO:0000259" key="3">
    <source>
        <dbReference type="PROSITE" id="PS51462"/>
    </source>
</evidence>
<name>A0A098LA58_9BACT</name>
<comment type="cofactor">
    <cofactor evidence="1">
        <name>Mg(2+)</name>
        <dbReference type="ChEBI" id="CHEBI:18420"/>
    </cofactor>
</comment>
<proteinExistence type="predicted"/>
<dbReference type="InterPro" id="IPR015797">
    <property type="entry name" value="NUDIX_hydrolase-like_dom_sf"/>
</dbReference>
<feature type="domain" description="Nudix hydrolase" evidence="3">
    <location>
        <begin position="35"/>
        <end position="174"/>
    </location>
</feature>